<name>A0A6B8MBS1_9HYPH</name>
<dbReference type="KEGG" id="mpar:F7D14_18195"/>
<feature type="chain" id="PRO_5025634237" evidence="2">
    <location>
        <begin position="26"/>
        <end position="179"/>
    </location>
</feature>
<feature type="compositionally biased region" description="Basic and acidic residues" evidence="1">
    <location>
        <begin position="142"/>
        <end position="152"/>
    </location>
</feature>
<protein>
    <submittedName>
        <fullName evidence="3">Uncharacterized protein</fullName>
    </submittedName>
</protein>
<reference evidence="3 4" key="1">
    <citation type="submission" date="2019-09" db="EMBL/GenBank/DDBJ databases">
        <title>Isolation and complete genome sequencing of Methylocystis species.</title>
        <authorList>
            <person name="Rumah B.L."/>
            <person name="Stead C.E."/>
            <person name="Stevens B.C."/>
            <person name="Minton N.P."/>
            <person name="Grosse-Honebrink A."/>
            <person name="Zhang Y."/>
        </authorList>
    </citation>
    <scope>NUCLEOTIDE SEQUENCE [LARGE SCALE GENOMIC DNA]</scope>
    <source>
        <strain evidence="3 4">BRCS2</strain>
    </source>
</reference>
<evidence type="ECO:0000256" key="2">
    <source>
        <dbReference type="SAM" id="SignalP"/>
    </source>
</evidence>
<dbReference type="RefSeq" id="WP_154420101.1">
    <property type="nucleotide sequence ID" value="NZ_CP044331.1"/>
</dbReference>
<proteinExistence type="predicted"/>
<evidence type="ECO:0000256" key="1">
    <source>
        <dbReference type="SAM" id="MobiDB-lite"/>
    </source>
</evidence>
<dbReference type="PROSITE" id="PS51257">
    <property type="entry name" value="PROKAR_LIPOPROTEIN"/>
    <property type="match status" value="1"/>
</dbReference>
<keyword evidence="2" id="KW-0732">Signal</keyword>
<gene>
    <name evidence="3" type="ORF">F7D14_18195</name>
</gene>
<sequence length="179" mass="19599">MKRRPAKRVAAYASSFLLVSTVSAAAGCGRTLSASALNGFLERPNALLKNDSRRALVYNVREFSKEAQSHSALRALAIEARESDREEIGRGLAMAYHGCLAQRSELSRAIANLIGRMPEAVKRGFRQGLEATRPDAPGAELTGDRPRQEEPQRVFSIGVVHSLDQRSLKLADPFAPPFR</sequence>
<feature type="region of interest" description="Disordered" evidence="1">
    <location>
        <begin position="131"/>
        <end position="152"/>
    </location>
</feature>
<accession>A0A6B8MBS1</accession>
<evidence type="ECO:0000313" key="4">
    <source>
        <dbReference type="Proteomes" id="UP000422569"/>
    </source>
</evidence>
<dbReference type="AlphaFoldDB" id="A0A6B8MBS1"/>
<feature type="signal peptide" evidence="2">
    <location>
        <begin position="1"/>
        <end position="25"/>
    </location>
</feature>
<dbReference type="EMBL" id="CP044331">
    <property type="protein sequence ID" value="QGM99222.1"/>
    <property type="molecule type" value="Genomic_DNA"/>
</dbReference>
<evidence type="ECO:0000313" key="3">
    <source>
        <dbReference type="EMBL" id="QGM99222.1"/>
    </source>
</evidence>
<dbReference type="Proteomes" id="UP000422569">
    <property type="component" value="Chromosome"/>
</dbReference>
<organism evidence="3 4">
    <name type="scientific">Methylocystis parvus</name>
    <dbReference type="NCBI Taxonomy" id="134"/>
    <lineage>
        <taxon>Bacteria</taxon>
        <taxon>Pseudomonadati</taxon>
        <taxon>Pseudomonadota</taxon>
        <taxon>Alphaproteobacteria</taxon>
        <taxon>Hyphomicrobiales</taxon>
        <taxon>Methylocystaceae</taxon>
        <taxon>Methylocystis</taxon>
    </lineage>
</organism>
<keyword evidence="4" id="KW-1185">Reference proteome</keyword>